<gene>
    <name evidence="1" type="ORF">BT96DRAFT_1010708</name>
</gene>
<accession>A0A6A4GAC1</accession>
<dbReference type="InterPro" id="IPR043502">
    <property type="entry name" value="DNA/RNA_pol_sf"/>
</dbReference>
<evidence type="ECO:0008006" key="3">
    <source>
        <dbReference type="Google" id="ProtNLM"/>
    </source>
</evidence>
<reference evidence="1" key="1">
    <citation type="journal article" date="2019" name="Environ. Microbiol.">
        <title>Fungal ecological strategies reflected in gene transcription - a case study of two litter decomposers.</title>
        <authorList>
            <person name="Barbi F."/>
            <person name="Kohler A."/>
            <person name="Barry K."/>
            <person name="Baskaran P."/>
            <person name="Daum C."/>
            <person name="Fauchery L."/>
            <person name="Ihrmark K."/>
            <person name="Kuo A."/>
            <person name="LaButti K."/>
            <person name="Lipzen A."/>
            <person name="Morin E."/>
            <person name="Grigoriev I.V."/>
            <person name="Henrissat B."/>
            <person name="Lindahl B."/>
            <person name="Martin F."/>
        </authorList>
    </citation>
    <scope>NUCLEOTIDE SEQUENCE</scope>
    <source>
        <strain evidence="1">JB14</strain>
    </source>
</reference>
<organism evidence="1 2">
    <name type="scientific">Gymnopus androsaceus JB14</name>
    <dbReference type="NCBI Taxonomy" id="1447944"/>
    <lineage>
        <taxon>Eukaryota</taxon>
        <taxon>Fungi</taxon>
        <taxon>Dikarya</taxon>
        <taxon>Basidiomycota</taxon>
        <taxon>Agaricomycotina</taxon>
        <taxon>Agaricomycetes</taxon>
        <taxon>Agaricomycetidae</taxon>
        <taxon>Agaricales</taxon>
        <taxon>Marasmiineae</taxon>
        <taxon>Omphalotaceae</taxon>
        <taxon>Gymnopus</taxon>
    </lineage>
</organism>
<sequence length="75" mass="8518">MDSPLRICDPTHVKLIIDILKREKLYVSENKLNFLAREIRILGRIVDTEGIRMDPDKVDAILVRALTVDSKSLGS</sequence>
<evidence type="ECO:0000313" key="1">
    <source>
        <dbReference type="EMBL" id="KAE9382405.1"/>
    </source>
</evidence>
<dbReference type="OrthoDB" id="1750432at2759"/>
<dbReference type="InterPro" id="IPR043128">
    <property type="entry name" value="Rev_trsase/Diguanyl_cyclase"/>
</dbReference>
<dbReference type="EMBL" id="ML771609">
    <property type="protein sequence ID" value="KAE9382405.1"/>
    <property type="molecule type" value="Genomic_DNA"/>
</dbReference>
<dbReference type="Proteomes" id="UP000799118">
    <property type="component" value="Unassembled WGS sequence"/>
</dbReference>
<dbReference type="Gene3D" id="3.30.70.270">
    <property type="match status" value="1"/>
</dbReference>
<protein>
    <recommendedName>
        <fullName evidence="3">Reverse transcriptase domain-containing protein</fullName>
    </recommendedName>
</protein>
<dbReference type="SUPFAM" id="SSF56672">
    <property type="entry name" value="DNA/RNA polymerases"/>
    <property type="match status" value="1"/>
</dbReference>
<proteinExistence type="predicted"/>
<dbReference type="AlphaFoldDB" id="A0A6A4GAC1"/>
<name>A0A6A4GAC1_9AGAR</name>
<evidence type="ECO:0000313" key="2">
    <source>
        <dbReference type="Proteomes" id="UP000799118"/>
    </source>
</evidence>
<keyword evidence="2" id="KW-1185">Reference proteome</keyword>